<gene>
    <name evidence="3" type="primary">FANCG</name>
</gene>
<evidence type="ECO:0000313" key="3">
    <source>
        <dbReference type="RefSeq" id="XP_054843278.1"/>
    </source>
</evidence>
<dbReference type="CTD" id="2189"/>
<dbReference type="InterPro" id="IPR019734">
    <property type="entry name" value="TPR_rpt"/>
</dbReference>
<dbReference type="InterPro" id="IPR039684">
    <property type="entry name" value="FANCG"/>
</dbReference>
<keyword evidence="1" id="KW-0802">TPR repeat</keyword>
<evidence type="ECO:0000256" key="1">
    <source>
        <dbReference type="PROSITE-ProRule" id="PRU00339"/>
    </source>
</evidence>
<organism evidence="2 3">
    <name type="scientific">Eublepharis macularius</name>
    <name type="common">Leopard gecko</name>
    <name type="synonym">Cyrtodactylus macularius</name>
    <dbReference type="NCBI Taxonomy" id="481883"/>
    <lineage>
        <taxon>Eukaryota</taxon>
        <taxon>Metazoa</taxon>
        <taxon>Chordata</taxon>
        <taxon>Craniata</taxon>
        <taxon>Vertebrata</taxon>
        <taxon>Euteleostomi</taxon>
        <taxon>Lepidosauria</taxon>
        <taxon>Squamata</taxon>
        <taxon>Bifurcata</taxon>
        <taxon>Gekkota</taxon>
        <taxon>Eublepharidae</taxon>
        <taxon>Eublepharinae</taxon>
        <taxon>Eublepharis</taxon>
    </lineage>
</organism>
<dbReference type="GeneID" id="129334922"/>
<name>A0AA97JRP5_EUBMA</name>
<sequence length="651" mass="72032">MAAAGPGPCLSLWREENDGLAERWLRSPRGAAKAPAAELQAAPQCQRAFRELLQKIQGLPAVLPALPLELSILCNSLLFDIGLCSDSSEKLLARIDDGLGRVLEAHSVPEQGLSSEDRWQKVLQQGIPEELQGPLHQLAALQGLLWLAAGRLEVVEGLFQQLHSVKNPGPPLYIGSKNKLLSLLQEWHPPDVGESGPLSVQSARRLKDVLWTSAAFLQGFQELVSGNHPEALAFLQAAATGLCRKRVLAQIFTLMGCCNLKMGKPQAAVQCLKRALQVDFSFLPALYQAVLLYRHLGLTEAELEALALLYQGFSPAQALDGSTQTAAESLNPPYLIGVEHLICTSELHAFWGQNSPTEVKYQLAQRCLQAGRAREAAEHYLDLLALWQDEPLPQGFLCGERALPRVPEVFLEAASALEEIARHRDAIAACEQVVTHTSELVPKKLHIDLGSSAHEDSPGPPGSPAQRERESLRCILWRAAAYLLQGCAWARLGEAKEAISLLTRCLHDLLKIHFVNTGSSSTEEDVARFAPAEAEVLPQVRQLALMVRGAEFLELGRDKEALMDFQHSLHFRPDSPAANLYLLHTLWRLDRRQEALARWQKFRTSPFLTEEEAKRPCPQYLRLCIKRMKFPHVESLAKNLEACLEESKQAS</sequence>
<dbReference type="PROSITE" id="PS50005">
    <property type="entry name" value="TPR"/>
    <property type="match status" value="1"/>
</dbReference>
<dbReference type="SMART" id="SM00028">
    <property type="entry name" value="TPR"/>
    <property type="match status" value="5"/>
</dbReference>
<dbReference type="GO" id="GO:0043240">
    <property type="term" value="C:Fanconi anaemia nuclear complex"/>
    <property type="evidence" value="ECO:0007669"/>
    <property type="project" value="InterPro"/>
</dbReference>
<evidence type="ECO:0000313" key="2">
    <source>
        <dbReference type="Proteomes" id="UP001190640"/>
    </source>
</evidence>
<dbReference type="SUPFAM" id="SSF48452">
    <property type="entry name" value="TPR-like"/>
    <property type="match status" value="2"/>
</dbReference>
<dbReference type="AlphaFoldDB" id="A0AA97JRP5"/>
<keyword evidence="2" id="KW-1185">Reference proteome</keyword>
<dbReference type="InterPro" id="IPR011990">
    <property type="entry name" value="TPR-like_helical_dom_sf"/>
</dbReference>
<dbReference type="RefSeq" id="XP_054843278.1">
    <property type="nucleotide sequence ID" value="XM_054987303.1"/>
</dbReference>
<dbReference type="PANTHER" id="PTHR15254">
    <property type="entry name" value="FANCONI ANEMIA GROUP G PROTEIN FAMILY MEMBER"/>
    <property type="match status" value="1"/>
</dbReference>
<protein>
    <submittedName>
        <fullName evidence="3">Fanconi anemia group G protein isoform X1</fullName>
    </submittedName>
</protein>
<dbReference type="Gene3D" id="1.25.40.10">
    <property type="entry name" value="Tetratricopeptide repeat domain"/>
    <property type="match status" value="2"/>
</dbReference>
<dbReference type="GO" id="GO:0036297">
    <property type="term" value="P:interstrand cross-link repair"/>
    <property type="evidence" value="ECO:0007669"/>
    <property type="project" value="InterPro"/>
</dbReference>
<feature type="repeat" description="TPR" evidence="1">
    <location>
        <begin position="542"/>
        <end position="575"/>
    </location>
</feature>
<dbReference type="Pfam" id="PF13181">
    <property type="entry name" value="TPR_8"/>
    <property type="match status" value="1"/>
</dbReference>
<proteinExistence type="predicted"/>
<dbReference type="KEGG" id="emc:129334922"/>
<dbReference type="Proteomes" id="UP001190640">
    <property type="component" value="Chromosome 8"/>
</dbReference>
<dbReference type="PANTHER" id="PTHR15254:SF2">
    <property type="entry name" value="FANCONI ANEMIA GROUP G PROTEIN"/>
    <property type="match status" value="1"/>
</dbReference>
<reference evidence="3" key="1">
    <citation type="submission" date="2025-08" db="UniProtKB">
        <authorList>
            <consortium name="RefSeq"/>
        </authorList>
    </citation>
    <scope>IDENTIFICATION</scope>
    <source>
        <tissue evidence="3">Blood</tissue>
    </source>
</reference>
<accession>A0AA97JRP5</accession>